<proteinExistence type="predicted"/>
<accession>A0A4Y7PW36</accession>
<reference evidence="1 2" key="1">
    <citation type="submission" date="2018-06" db="EMBL/GenBank/DDBJ databases">
        <title>A transcriptomic atlas of mushroom development highlights an independent origin of complex multicellularity.</title>
        <authorList>
            <consortium name="DOE Joint Genome Institute"/>
            <person name="Krizsan K."/>
            <person name="Almasi E."/>
            <person name="Merenyi Z."/>
            <person name="Sahu N."/>
            <person name="Viragh M."/>
            <person name="Koszo T."/>
            <person name="Mondo S."/>
            <person name="Kiss B."/>
            <person name="Balint B."/>
            <person name="Kues U."/>
            <person name="Barry K."/>
            <person name="Hegedus J.C."/>
            <person name="Henrissat B."/>
            <person name="Johnson J."/>
            <person name="Lipzen A."/>
            <person name="Ohm R."/>
            <person name="Nagy I."/>
            <person name="Pangilinan J."/>
            <person name="Yan J."/>
            <person name="Xiong Y."/>
            <person name="Grigoriev I.V."/>
            <person name="Hibbett D.S."/>
            <person name="Nagy L.G."/>
        </authorList>
    </citation>
    <scope>NUCLEOTIDE SEQUENCE [LARGE SCALE GENOMIC DNA]</scope>
    <source>
        <strain evidence="1 2">SZMC22713</strain>
    </source>
</reference>
<gene>
    <name evidence="1" type="ORF">BD410DRAFT_434197</name>
</gene>
<name>A0A4Y7PW36_9AGAM</name>
<evidence type="ECO:0008006" key="3">
    <source>
        <dbReference type="Google" id="ProtNLM"/>
    </source>
</evidence>
<protein>
    <recommendedName>
        <fullName evidence="3">F-box domain-containing protein</fullName>
    </recommendedName>
</protein>
<dbReference type="STRING" id="50990.A0A4Y7PW36"/>
<sequence length="345" mass="39454">MGTVFPHSSRWIELHIIVGLEIDFDSDGPNIGSYHPDTELPMLTTLSHELDCQWTTGYNSEWRPYFTSQWEMPNLKSYIAINVTPHMVQSNITHVNNCDLSWTNPEEMDDNAVFLPGLIDQLQAMSAANLQNLTLTFHHVRPYENEIHMQDMVVEVPSVTKLTLDVQGGGNVDDVMDQLLSVIELPNVVDLTLRLHLDSSFTSELSKKLNAPNGPLQFEKLVKISIRDHRSPDEAILEPILLQCTSLVELSLEIPGMELFGWSRISQLELDELWYDRLPLQILRLINCDAITTKDAGTLMGKLRVYPTWKTFRILEFIECKRLSEGFFLAAEDEMEGKLRWRTAT</sequence>
<evidence type="ECO:0000313" key="1">
    <source>
        <dbReference type="EMBL" id="TDL19617.1"/>
    </source>
</evidence>
<dbReference type="AlphaFoldDB" id="A0A4Y7PW36"/>
<organism evidence="1 2">
    <name type="scientific">Rickenella mellea</name>
    <dbReference type="NCBI Taxonomy" id="50990"/>
    <lineage>
        <taxon>Eukaryota</taxon>
        <taxon>Fungi</taxon>
        <taxon>Dikarya</taxon>
        <taxon>Basidiomycota</taxon>
        <taxon>Agaricomycotina</taxon>
        <taxon>Agaricomycetes</taxon>
        <taxon>Hymenochaetales</taxon>
        <taxon>Rickenellaceae</taxon>
        <taxon>Rickenella</taxon>
    </lineage>
</organism>
<dbReference type="EMBL" id="ML170195">
    <property type="protein sequence ID" value="TDL19617.1"/>
    <property type="molecule type" value="Genomic_DNA"/>
</dbReference>
<keyword evidence="2" id="KW-1185">Reference proteome</keyword>
<dbReference type="VEuPathDB" id="FungiDB:BD410DRAFT_434197"/>
<evidence type="ECO:0000313" key="2">
    <source>
        <dbReference type="Proteomes" id="UP000294933"/>
    </source>
</evidence>
<dbReference type="Proteomes" id="UP000294933">
    <property type="component" value="Unassembled WGS sequence"/>
</dbReference>